<dbReference type="InterPro" id="IPR058525">
    <property type="entry name" value="DUF8212"/>
</dbReference>
<reference evidence="3 4" key="1">
    <citation type="submission" date="2015-01" db="EMBL/GenBank/DDBJ databases">
        <title>The Genome Sequence of Exophiala xenobiotica CBS118157.</title>
        <authorList>
            <consortium name="The Broad Institute Genomics Platform"/>
            <person name="Cuomo C."/>
            <person name="de Hoog S."/>
            <person name="Gorbushina A."/>
            <person name="Stielow B."/>
            <person name="Teixiera M."/>
            <person name="Abouelleil A."/>
            <person name="Chapman S.B."/>
            <person name="Priest M."/>
            <person name="Young S.K."/>
            <person name="Wortman J."/>
            <person name="Nusbaum C."/>
            <person name="Birren B."/>
        </authorList>
    </citation>
    <scope>NUCLEOTIDE SEQUENCE [LARGE SCALE GENOMIC DNA]</scope>
    <source>
        <strain evidence="3 4">CBS 118157</strain>
    </source>
</reference>
<gene>
    <name evidence="3" type="ORF">PV05_08728</name>
</gene>
<dbReference type="HOGENOM" id="CLU_000288_138_11_1"/>
<dbReference type="Proteomes" id="UP000054342">
    <property type="component" value="Unassembled WGS sequence"/>
</dbReference>
<evidence type="ECO:0000313" key="4">
    <source>
        <dbReference type="Proteomes" id="UP000054342"/>
    </source>
</evidence>
<dbReference type="Pfam" id="PF06985">
    <property type="entry name" value="HET"/>
    <property type="match status" value="1"/>
</dbReference>
<dbReference type="PANTHER" id="PTHR10622:SF10">
    <property type="entry name" value="HET DOMAIN-CONTAINING PROTEIN"/>
    <property type="match status" value="1"/>
</dbReference>
<feature type="domain" description="DUF8212" evidence="2">
    <location>
        <begin position="220"/>
        <end position="257"/>
    </location>
</feature>
<evidence type="ECO:0000259" key="2">
    <source>
        <dbReference type="Pfam" id="PF26640"/>
    </source>
</evidence>
<sequence length="594" mass="67721">MWLLDTTTLQLCAFFSTPPPYAILSHTWGVEEVTFQEMGTPDAERKRGFKKITQCCAQAKLDGLKYAWVDTCCIDKRSSAELSEAINSMFRWYSEAHICYAYLEDVDIHSRCFWETASRQSRWFKRGWTLQELLAPKHVTFFDKDWSEIGTKLSLLDDVSQITGIPHVALLHPSIIYEHSVSERMSWASNRQTTRLEDVAYCLLGIFGVNMPLLYGEGKRAFRRLQLKILSGSDDHSIFAWTKVHESGRLPEPVTKKPVSILADSPAFFGRGIVVLRQEGNLRLSTSSDRCPIAVTNLGLSMSNRCLTPIVVTNLGLSMSLPIASFPHMAVSDPDMETSRIDGSFIAILNCLYQGQRVGIRVLRYNGLFQQWSRYGRDALVFLDPEHVSRIKAENVFMSIEDHERPTLDANWRVELCYKANNFLASPSDAAHVRLFRGEEVVRIEDAVTEDGDGARLEYDSHRTEYRRSISLRDSHSWLAVMVRTMDGRSLTIALGPAGDHFWSSGVTHQQPQSLVDIAIPLWKRFRESSSGSGLSHWQYFRDRATYKLNDSLQFRMTMKSIPEYPYSPGLHRLEISQELIPTTVRQADILFPK</sequence>
<dbReference type="PANTHER" id="PTHR10622">
    <property type="entry name" value="HET DOMAIN-CONTAINING PROTEIN"/>
    <property type="match status" value="1"/>
</dbReference>
<feature type="domain" description="Heterokaryon incompatibility" evidence="1">
    <location>
        <begin position="21"/>
        <end position="110"/>
    </location>
</feature>
<accession>A0A0D2EEQ9</accession>
<dbReference type="EMBL" id="KN847321">
    <property type="protein sequence ID" value="KIW53135.1"/>
    <property type="molecule type" value="Genomic_DNA"/>
</dbReference>
<proteinExistence type="predicted"/>
<dbReference type="RefSeq" id="XP_013313719.1">
    <property type="nucleotide sequence ID" value="XM_013458265.1"/>
</dbReference>
<dbReference type="OrthoDB" id="674604at2759"/>
<dbReference type="GeneID" id="25330636"/>
<name>A0A0D2EEQ9_9EURO</name>
<organism evidence="3 4">
    <name type="scientific">Exophiala xenobiotica</name>
    <dbReference type="NCBI Taxonomy" id="348802"/>
    <lineage>
        <taxon>Eukaryota</taxon>
        <taxon>Fungi</taxon>
        <taxon>Dikarya</taxon>
        <taxon>Ascomycota</taxon>
        <taxon>Pezizomycotina</taxon>
        <taxon>Eurotiomycetes</taxon>
        <taxon>Chaetothyriomycetidae</taxon>
        <taxon>Chaetothyriales</taxon>
        <taxon>Herpotrichiellaceae</taxon>
        <taxon>Exophiala</taxon>
    </lineage>
</organism>
<dbReference type="InterPro" id="IPR010730">
    <property type="entry name" value="HET"/>
</dbReference>
<dbReference type="STRING" id="348802.A0A0D2EEQ9"/>
<protein>
    <submittedName>
        <fullName evidence="3">Uncharacterized protein</fullName>
    </submittedName>
</protein>
<dbReference type="Pfam" id="PF26640">
    <property type="entry name" value="DUF8212"/>
    <property type="match status" value="1"/>
</dbReference>
<dbReference type="AlphaFoldDB" id="A0A0D2EEQ9"/>
<evidence type="ECO:0000259" key="1">
    <source>
        <dbReference type="Pfam" id="PF06985"/>
    </source>
</evidence>
<keyword evidence="4" id="KW-1185">Reference proteome</keyword>
<evidence type="ECO:0000313" key="3">
    <source>
        <dbReference type="EMBL" id="KIW53135.1"/>
    </source>
</evidence>